<evidence type="ECO:0000313" key="1">
    <source>
        <dbReference type="EMBL" id="PWJ55234.1"/>
    </source>
</evidence>
<keyword evidence="2" id="KW-1185">Reference proteome</keyword>
<gene>
    <name evidence="1" type="ORF">CLV98_1142</name>
</gene>
<evidence type="ECO:0000313" key="2">
    <source>
        <dbReference type="Proteomes" id="UP000245880"/>
    </source>
</evidence>
<reference evidence="1 2" key="1">
    <citation type="submission" date="2018-03" db="EMBL/GenBank/DDBJ databases">
        <title>Genomic Encyclopedia of Archaeal and Bacterial Type Strains, Phase II (KMG-II): from individual species to whole genera.</title>
        <authorList>
            <person name="Goeker M."/>
        </authorList>
    </citation>
    <scope>NUCLEOTIDE SEQUENCE [LARGE SCALE GENOMIC DNA]</scope>
    <source>
        <strain evidence="1 2">DSM 100346</strain>
    </source>
</reference>
<dbReference type="AlphaFoldDB" id="A0A316AEC6"/>
<dbReference type="EMBL" id="QGDT01000014">
    <property type="protein sequence ID" value="PWJ55234.1"/>
    <property type="molecule type" value="Genomic_DNA"/>
</dbReference>
<name>A0A316AEC6_9BACT</name>
<dbReference type="Proteomes" id="UP000245880">
    <property type="component" value="Unassembled WGS sequence"/>
</dbReference>
<sequence>MSGILSIGLTNNWPVRRNIAIPTYRNAHLVILYNGLKFEMFLEFDKRWWSVLRYTYHVASYIYYMMGNLGGHRAG</sequence>
<protein>
    <submittedName>
        <fullName evidence="1">Uncharacterized protein</fullName>
    </submittedName>
</protein>
<proteinExistence type="predicted"/>
<comment type="caution">
    <text evidence="1">The sequence shown here is derived from an EMBL/GenBank/DDBJ whole genome shotgun (WGS) entry which is preliminary data.</text>
</comment>
<accession>A0A316AEC6</accession>
<organism evidence="1 2">
    <name type="scientific">Dyadobacter jejuensis</name>
    <dbReference type="NCBI Taxonomy" id="1082580"/>
    <lineage>
        <taxon>Bacteria</taxon>
        <taxon>Pseudomonadati</taxon>
        <taxon>Bacteroidota</taxon>
        <taxon>Cytophagia</taxon>
        <taxon>Cytophagales</taxon>
        <taxon>Spirosomataceae</taxon>
        <taxon>Dyadobacter</taxon>
    </lineage>
</organism>